<dbReference type="InterPro" id="IPR032675">
    <property type="entry name" value="LRR_dom_sf"/>
</dbReference>
<dbReference type="SMART" id="SM00369">
    <property type="entry name" value="LRR_TYP"/>
    <property type="match status" value="6"/>
</dbReference>
<dbReference type="RefSeq" id="XP_022151780.1">
    <property type="nucleotide sequence ID" value="XM_022296088.1"/>
</dbReference>
<dbReference type="FunFam" id="3.80.10.10:FF:000405">
    <property type="entry name" value="Plant intracellular Ras-group-related LRR protein 4"/>
    <property type="match status" value="1"/>
</dbReference>
<dbReference type="RefSeq" id="XP_022151779.1">
    <property type="nucleotide sequence ID" value="XM_022296087.1"/>
</dbReference>
<name>A0A6J1DC56_MOMCH</name>
<accession>A0A6J1DC56</accession>
<organism evidence="5 7">
    <name type="scientific">Momordica charantia</name>
    <name type="common">Bitter gourd</name>
    <name type="synonym">Balsam pear</name>
    <dbReference type="NCBI Taxonomy" id="3673"/>
    <lineage>
        <taxon>Eukaryota</taxon>
        <taxon>Viridiplantae</taxon>
        <taxon>Streptophyta</taxon>
        <taxon>Embryophyta</taxon>
        <taxon>Tracheophyta</taxon>
        <taxon>Spermatophyta</taxon>
        <taxon>Magnoliopsida</taxon>
        <taxon>eudicotyledons</taxon>
        <taxon>Gunneridae</taxon>
        <taxon>Pentapetalae</taxon>
        <taxon>rosids</taxon>
        <taxon>fabids</taxon>
        <taxon>Cucurbitales</taxon>
        <taxon>Cucurbitaceae</taxon>
        <taxon>Momordiceae</taxon>
        <taxon>Momordica</taxon>
    </lineage>
</organism>
<dbReference type="AlphaFoldDB" id="A0A6J1DC56"/>
<evidence type="ECO:0000313" key="6">
    <source>
        <dbReference type="RefSeq" id="XP_022151779.1"/>
    </source>
</evidence>
<gene>
    <name evidence="6 7 8" type="primary">LOC111019681</name>
</gene>
<dbReference type="SUPFAM" id="SSF52058">
    <property type="entry name" value="L domain-like"/>
    <property type="match status" value="1"/>
</dbReference>
<dbReference type="KEGG" id="mcha:111019681"/>
<dbReference type="Proteomes" id="UP000504603">
    <property type="component" value="Unplaced"/>
</dbReference>
<evidence type="ECO:0000313" key="8">
    <source>
        <dbReference type="RefSeq" id="XP_022151782.1"/>
    </source>
</evidence>
<dbReference type="InterPro" id="IPR050216">
    <property type="entry name" value="LRR_domain-containing"/>
</dbReference>
<dbReference type="PROSITE" id="PS51450">
    <property type="entry name" value="LRR"/>
    <property type="match status" value="3"/>
</dbReference>
<evidence type="ECO:0000256" key="4">
    <source>
        <dbReference type="ARBA" id="ARBA00037519"/>
    </source>
</evidence>
<comment type="similarity">
    <text evidence="3">Belongs to the SHOC2 family.</text>
</comment>
<evidence type="ECO:0000313" key="7">
    <source>
        <dbReference type="RefSeq" id="XP_022151780.1"/>
    </source>
</evidence>
<evidence type="ECO:0000313" key="5">
    <source>
        <dbReference type="Proteomes" id="UP000504603"/>
    </source>
</evidence>
<reference evidence="6 7" key="1">
    <citation type="submission" date="2025-04" db="UniProtKB">
        <authorList>
            <consortium name="RefSeq"/>
        </authorList>
    </citation>
    <scope>IDENTIFICATION</scope>
    <source>
        <strain evidence="6 7">OHB3-1</strain>
    </source>
</reference>
<keyword evidence="1" id="KW-0433">Leucine-rich repeat</keyword>
<dbReference type="OrthoDB" id="1668230at2759"/>
<dbReference type="GeneID" id="111019681"/>
<dbReference type="InterPro" id="IPR001611">
    <property type="entry name" value="Leu-rich_rpt"/>
</dbReference>
<dbReference type="GO" id="GO:0005737">
    <property type="term" value="C:cytoplasm"/>
    <property type="evidence" value="ECO:0007669"/>
    <property type="project" value="TreeGrafter"/>
</dbReference>
<keyword evidence="2" id="KW-0677">Repeat</keyword>
<proteinExistence type="inferred from homology"/>
<keyword evidence="5" id="KW-1185">Reference proteome</keyword>
<dbReference type="Pfam" id="PF13855">
    <property type="entry name" value="LRR_8"/>
    <property type="match status" value="2"/>
</dbReference>
<dbReference type="SMART" id="SM00364">
    <property type="entry name" value="LRR_BAC"/>
    <property type="match status" value="7"/>
</dbReference>
<dbReference type="Gene3D" id="3.80.10.10">
    <property type="entry name" value="Ribonuclease Inhibitor"/>
    <property type="match status" value="3"/>
</dbReference>
<evidence type="ECO:0000256" key="2">
    <source>
        <dbReference type="ARBA" id="ARBA00022737"/>
    </source>
</evidence>
<protein>
    <submittedName>
        <fullName evidence="6 7">Plant intracellular Ras-group-related LRR protein 3</fullName>
    </submittedName>
</protein>
<evidence type="ECO:0000256" key="3">
    <source>
        <dbReference type="ARBA" id="ARBA00023786"/>
    </source>
</evidence>
<comment type="function">
    <text evidence="4">Leucine-rich repeat protein that likely mediates protein interactions, possibly in the context of signal transduction.</text>
</comment>
<dbReference type="PANTHER" id="PTHR48051">
    <property type="match status" value="1"/>
</dbReference>
<dbReference type="PANTHER" id="PTHR48051:SF54">
    <property type="entry name" value="LEUCINE-RICH REPEAT-CONTAINING PROTEIN"/>
    <property type="match status" value="1"/>
</dbReference>
<evidence type="ECO:0000256" key="1">
    <source>
        <dbReference type="ARBA" id="ARBA00022614"/>
    </source>
</evidence>
<sequence length="494" mass="55620">MESGPDSISEDFPILYYVLSQLDTISGKSHPQLPPETQESVLTQLPRLNNPKVLATVIQAIPGNVAQIRSALVCLGPRPDPSAVAAARERIADIQSGLQKDLQEIGCVDDRVERENKLRKEAEKETQIYTAVARLEEMHRTYEKQLSDAQDRLVKFYESTASELDDETDLEVNEEVRRILKEAQSGEVVEKVDLFGQELRFLPEKFGKLRRLTHLNLSQNQLEFLPDSIAGLQKLERLDVSSNLLESLPDSVGLLLHLKVVNISGNKLNMLPETLTACSSLVELDASFNNLLGLPINLGYGLVNLERLTIQLNKICYLPTSICQLRSLKYFDAHFNQIHSLPSEIGRLTSLEVLILNGNFNNLTEVPESISDLCNLRELDLSDNQIRALPDRFGRLEKLSKLNLDQNPLEVPPMVVVNKGPKAVKDFMDMRWANLVAEKQKAMHEANMPQDQIGWLAWGSNMLNNMTSGVSQTISEYSGGRRETKEDPWLYQQL</sequence>
<dbReference type="RefSeq" id="XP_022151782.1">
    <property type="nucleotide sequence ID" value="XM_022296090.1"/>
</dbReference>
<dbReference type="InterPro" id="IPR003591">
    <property type="entry name" value="Leu-rich_rpt_typical-subtyp"/>
</dbReference>